<name>A0A5C6S511_9BACT</name>
<dbReference type="Pfam" id="PF06114">
    <property type="entry name" value="Peptidase_M78"/>
    <property type="match status" value="1"/>
</dbReference>
<feature type="domain" description="HTH cro/C1-type" evidence="3">
    <location>
        <begin position="16"/>
        <end position="70"/>
    </location>
</feature>
<keyword evidence="5" id="KW-1185">Reference proteome</keyword>
<comment type="similarity">
    <text evidence="1">Belongs to the short-chain fatty acyl-CoA assimilation regulator (ScfR) family.</text>
</comment>
<evidence type="ECO:0000259" key="3">
    <source>
        <dbReference type="PROSITE" id="PS50943"/>
    </source>
</evidence>
<dbReference type="PANTHER" id="PTHR46797">
    <property type="entry name" value="HTH-TYPE TRANSCRIPTIONAL REGULATOR"/>
    <property type="match status" value="1"/>
</dbReference>
<organism evidence="4 5">
    <name type="scientific">Phaeodactylibacter luteus</name>
    <dbReference type="NCBI Taxonomy" id="1564516"/>
    <lineage>
        <taxon>Bacteria</taxon>
        <taxon>Pseudomonadati</taxon>
        <taxon>Bacteroidota</taxon>
        <taxon>Saprospiria</taxon>
        <taxon>Saprospirales</taxon>
        <taxon>Haliscomenobacteraceae</taxon>
        <taxon>Phaeodactylibacter</taxon>
    </lineage>
</organism>
<gene>
    <name evidence="4" type="ORF">FRY97_02150</name>
</gene>
<reference evidence="4 5" key="1">
    <citation type="submission" date="2019-08" db="EMBL/GenBank/DDBJ databases">
        <title>Genome of Phaeodactylibacter luteus.</title>
        <authorList>
            <person name="Bowman J.P."/>
        </authorList>
    </citation>
    <scope>NUCLEOTIDE SEQUENCE [LARGE SCALE GENOMIC DNA]</scope>
    <source>
        <strain evidence="4 5">KCTC 42180</strain>
    </source>
</reference>
<dbReference type="Gene3D" id="1.10.260.40">
    <property type="entry name" value="lambda repressor-like DNA-binding domains"/>
    <property type="match status" value="1"/>
</dbReference>
<dbReference type="SMART" id="SM00530">
    <property type="entry name" value="HTH_XRE"/>
    <property type="match status" value="1"/>
</dbReference>
<dbReference type="PROSITE" id="PS50943">
    <property type="entry name" value="HTH_CROC1"/>
    <property type="match status" value="1"/>
</dbReference>
<comment type="caution">
    <text evidence="4">The sequence shown here is derived from an EMBL/GenBank/DDBJ whole genome shotgun (WGS) entry which is preliminary data.</text>
</comment>
<dbReference type="EMBL" id="VOOR01000003">
    <property type="protein sequence ID" value="TXB68891.1"/>
    <property type="molecule type" value="Genomic_DNA"/>
</dbReference>
<sequence length="501" mass="57275">MLKDIDTVKLIFGLKVHQLRQEQDLSYQQLSEKTGLAISYLHNIEKGKKYPKADKILALANALGTDYNYLVSLDADKRLKPIIDLIHSDFLKVFPLELFGINTPKLIELLSVTPDKVNAFISTVIKIVRNHHLQGEDFYKAALRSYQDLNDNYFPELEAAVKQFKLEHHLPPAALPGTEVLEGILQQSYQVQADRTVLAEQPHLGEIRSFFAPASRTLFLNQGLSSAQENFLLAKELGFQYLGLAERPLETRMTEVDSFEKLLNNFKASYFSVALLMDEEAIIADVETMAQWRTWDGEAFLELFAKYNVSSEMLIQRLANILPRHFDIQDLFFLRFFARPDLQKFEMTKEMHLSQLHNPHANQLDEHYCRRWISINLIRKLKAMQDIDNTEGPIADAQISRYWGTPNAYLCITIAKSATSNPDHNSSVTIGLLINDKLRRLFRFLKDPNLIAKDVHTTCERCGISDCGARATPPIALQHKKLKQKIKESLAYMEQSTAHSA</sequence>
<dbReference type="OrthoDB" id="833147at2"/>
<dbReference type="InterPro" id="IPR001387">
    <property type="entry name" value="Cro/C1-type_HTH"/>
</dbReference>
<keyword evidence="2" id="KW-0238">DNA-binding</keyword>
<dbReference type="InterPro" id="IPR010982">
    <property type="entry name" value="Lambda_DNA-bd_dom_sf"/>
</dbReference>
<dbReference type="CDD" id="cd00093">
    <property type="entry name" value="HTH_XRE"/>
    <property type="match status" value="1"/>
</dbReference>
<dbReference type="PANTHER" id="PTHR46797:SF1">
    <property type="entry name" value="METHYLPHOSPHONATE SYNTHASE"/>
    <property type="match status" value="1"/>
</dbReference>
<proteinExistence type="inferred from homology"/>
<dbReference type="AlphaFoldDB" id="A0A5C6S511"/>
<accession>A0A5C6S511</accession>
<dbReference type="RefSeq" id="WP_147165778.1">
    <property type="nucleotide sequence ID" value="NZ_VOOR01000003.1"/>
</dbReference>
<evidence type="ECO:0000256" key="1">
    <source>
        <dbReference type="ARBA" id="ARBA00007227"/>
    </source>
</evidence>
<dbReference type="GO" id="GO:0003677">
    <property type="term" value="F:DNA binding"/>
    <property type="evidence" value="ECO:0007669"/>
    <property type="project" value="UniProtKB-KW"/>
</dbReference>
<dbReference type="SUPFAM" id="SSF47413">
    <property type="entry name" value="lambda repressor-like DNA-binding domains"/>
    <property type="match status" value="1"/>
</dbReference>
<dbReference type="Pfam" id="PF01381">
    <property type="entry name" value="HTH_3"/>
    <property type="match status" value="1"/>
</dbReference>
<dbReference type="InterPro" id="IPR010359">
    <property type="entry name" value="IrrE_HExxH"/>
</dbReference>
<dbReference type="Proteomes" id="UP000321580">
    <property type="component" value="Unassembled WGS sequence"/>
</dbReference>
<dbReference type="GO" id="GO:0003700">
    <property type="term" value="F:DNA-binding transcription factor activity"/>
    <property type="evidence" value="ECO:0007669"/>
    <property type="project" value="TreeGrafter"/>
</dbReference>
<dbReference type="GO" id="GO:0005829">
    <property type="term" value="C:cytosol"/>
    <property type="evidence" value="ECO:0007669"/>
    <property type="project" value="TreeGrafter"/>
</dbReference>
<evidence type="ECO:0000313" key="5">
    <source>
        <dbReference type="Proteomes" id="UP000321580"/>
    </source>
</evidence>
<evidence type="ECO:0000313" key="4">
    <source>
        <dbReference type="EMBL" id="TXB68891.1"/>
    </source>
</evidence>
<evidence type="ECO:0000256" key="2">
    <source>
        <dbReference type="ARBA" id="ARBA00023125"/>
    </source>
</evidence>
<protein>
    <submittedName>
        <fullName evidence="4">Helix-turn-helix domain-containing protein</fullName>
    </submittedName>
</protein>
<dbReference type="InterPro" id="IPR050807">
    <property type="entry name" value="TransReg_Diox_bact_type"/>
</dbReference>